<dbReference type="GO" id="GO:0005789">
    <property type="term" value="C:endoplasmic reticulum membrane"/>
    <property type="evidence" value="ECO:0007669"/>
    <property type="project" value="TreeGrafter"/>
</dbReference>
<dbReference type="GO" id="GO:0006888">
    <property type="term" value="P:endoplasmic reticulum to Golgi vesicle-mediated transport"/>
    <property type="evidence" value="ECO:0007669"/>
    <property type="project" value="TreeGrafter"/>
</dbReference>
<dbReference type="PANTHER" id="PTHR15858:SF0">
    <property type="entry name" value="IMMEDIATE EARLY RESPONSE 3-INTERACTING PROTEIN 1"/>
    <property type="match status" value="1"/>
</dbReference>
<dbReference type="WBParaSite" id="ACRNAN_scaffold344.g16672.t1">
    <property type="protein sequence ID" value="ACRNAN_scaffold344.g16672.t1"/>
    <property type="gene ID" value="ACRNAN_scaffold344.g16672"/>
</dbReference>
<evidence type="ECO:0000313" key="13">
    <source>
        <dbReference type="WBParaSite" id="ACRNAN_scaffold344.g16672.t1"/>
    </source>
</evidence>
<comment type="function">
    <text evidence="9">Regulator of endoplasmic reticulum secretion that acts as a key determinant of brain size. Required for secretion of extracellular matrix proteins. Required for correct brain development by depositing sufficient extracellular matrix proteins for tissue integrity and the proliferation of neural progenitors. Acts as a regulator of the unfolded protein response (UPR).</text>
</comment>
<keyword evidence="7 10" id="KW-0472">Membrane</keyword>
<dbReference type="AlphaFoldDB" id="A0A914DQM4"/>
<comment type="similarity">
    <text evidence="8">Belongs to the YOS1 family.</text>
</comment>
<evidence type="ECO:0000256" key="6">
    <source>
        <dbReference type="ARBA" id="ARBA00022989"/>
    </source>
</evidence>
<evidence type="ECO:0000256" key="11">
    <source>
        <dbReference type="SAM" id="SignalP"/>
    </source>
</evidence>
<feature type="signal peptide" evidence="11">
    <location>
        <begin position="1"/>
        <end position="20"/>
    </location>
</feature>
<dbReference type="Pfam" id="PF08571">
    <property type="entry name" value="Yos1"/>
    <property type="match status" value="1"/>
</dbReference>
<evidence type="ECO:0000256" key="4">
    <source>
        <dbReference type="ARBA" id="ARBA00022692"/>
    </source>
</evidence>
<keyword evidence="3" id="KW-0813">Transport</keyword>
<reference evidence="13" key="1">
    <citation type="submission" date="2022-11" db="UniProtKB">
        <authorList>
            <consortium name="WormBaseParasite"/>
        </authorList>
    </citation>
    <scope>IDENTIFICATION</scope>
</reference>
<evidence type="ECO:0000256" key="9">
    <source>
        <dbReference type="ARBA" id="ARBA00045999"/>
    </source>
</evidence>
<keyword evidence="6 10" id="KW-1133">Transmembrane helix</keyword>
<evidence type="ECO:0000256" key="2">
    <source>
        <dbReference type="ARBA" id="ARBA00016434"/>
    </source>
</evidence>
<organism evidence="12 13">
    <name type="scientific">Acrobeloides nanus</name>
    <dbReference type="NCBI Taxonomy" id="290746"/>
    <lineage>
        <taxon>Eukaryota</taxon>
        <taxon>Metazoa</taxon>
        <taxon>Ecdysozoa</taxon>
        <taxon>Nematoda</taxon>
        <taxon>Chromadorea</taxon>
        <taxon>Rhabditida</taxon>
        <taxon>Tylenchina</taxon>
        <taxon>Cephalobomorpha</taxon>
        <taxon>Cephaloboidea</taxon>
        <taxon>Cephalobidae</taxon>
        <taxon>Acrobeloides</taxon>
    </lineage>
</organism>
<dbReference type="GO" id="GO:0015031">
    <property type="term" value="P:protein transport"/>
    <property type="evidence" value="ECO:0007669"/>
    <property type="project" value="UniProtKB-KW"/>
</dbReference>
<keyword evidence="4 10" id="KW-0812">Transmembrane</keyword>
<protein>
    <recommendedName>
        <fullName evidence="2">Immediate early response 3-interacting protein 1</fullName>
    </recommendedName>
</protein>
<evidence type="ECO:0000313" key="12">
    <source>
        <dbReference type="Proteomes" id="UP000887540"/>
    </source>
</evidence>
<evidence type="ECO:0000256" key="7">
    <source>
        <dbReference type="ARBA" id="ARBA00023136"/>
    </source>
</evidence>
<dbReference type="InterPro" id="IPR013880">
    <property type="entry name" value="Yos1"/>
</dbReference>
<dbReference type="Proteomes" id="UP000887540">
    <property type="component" value="Unplaced"/>
</dbReference>
<dbReference type="GO" id="GO:0030134">
    <property type="term" value="C:COPII-coated ER to Golgi transport vesicle"/>
    <property type="evidence" value="ECO:0007669"/>
    <property type="project" value="TreeGrafter"/>
</dbReference>
<keyword evidence="5" id="KW-0653">Protein transport</keyword>
<evidence type="ECO:0000256" key="1">
    <source>
        <dbReference type="ARBA" id="ARBA00004370"/>
    </source>
</evidence>
<sequence length="81" mass="9317">MFFSLFSLLEFILLITNGFAIINKERVLNKFIKSRQHSFDSNDSNSITLRLVNLILSIQTVLRIPLIIANSFVIVFKLLFG</sequence>
<evidence type="ECO:0000256" key="8">
    <source>
        <dbReference type="ARBA" id="ARBA00024203"/>
    </source>
</evidence>
<evidence type="ECO:0000256" key="10">
    <source>
        <dbReference type="SAM" id="Phobius"/>
    </source>
</evidence>
<feature type="chain" id="PRO_5037483826" description="Immediate early response 3-interacting protein 1" evidence="11">
    <location>
        <begin position="21"/>
        <end position="81"/>
    </location>
</feature>
<comment type="subcellular location">
    <subcellularLocation>
        <location evidence="1">Membrane</location>
    </subcellularLocation>
</comment>
<proteinExistence type="inferred from homology"/>
<feature type="transmembrane region" description="Helical" evidence="10">
    <location>
        <begin position="54"/>
        <end position="80"/>
    </location>
</feature>
<keyword evidence="11" id="KW-0732">Signal</keyword>
<dbReference type="GO" id="GO:0000139">
    <property type="term" value="C:Golgi membrane"/>
    <property type="evidence" value="ECO:0007669"/>
    <property type="project" value="TreeGrafter"/>
</dbReference>
<accession>A0A914DQM4</accession>
<keyword evidence="12" id="KW-1185">Reference proteome</keyword>
<dbReference type="PANTHER" id="PTHR15858">
    <property type="entry name" value="IMMEDIATE EARLY RESPONSE 3-INTERACTING PROTEIN 1"/>
    <property type="match status" value="1"/>
</dbReference>
<name>A0A914DQM4_9BILA</name>
<evidence type="ECO:0000256" key="3">
    <source>
        <dbReference type="ARBA" id="ARBA00022448"/>
    </source>
</evidence>
<evidence type="ECO:0000256" key="5">
    <source>
        <dbReference type="ARBA" id="ARBA00022927"/>
    </source>
</evidence>